<comment type="caution">
    <text evidence="7">The sequence shown here is derived from an EMBL/GenBank/DDBJ whole genome shotgun (WGS) entry which is preliminary data.</text>
</comment>
<proteinExistence type="predicted"/>
<keyword evidence="8" id="KW-1185">Reference proteome</keyword>
<dbReference type="EMBL" id="JAPVEA010000009">
    <property type="protein sequence ID" value="KAJ5432546.1"/>
    <property type="molecule type" value="Genomic_DNA"/>
</dbReference>
<evidence type="ECO:0000313" key="8">
    <source>
        <dbReference type="Proteomes" id="UP001213681"/>
    </source>
</evidence>
<dbReference type="AlphaFoldDB" id="A0AAD6BSD1"/>
<evidence type="ECO:0000256" key="3">
    <source>
        <dbReference type="ARBA" id="ARBA00022989"/>
    </source>
</evidence>
<reference evidence="7" key="1">
    <citation type="submission" date="2022-12" db="EMBL/GenBank/DDBJ databases">
        <authorList>
            <person name="Petersen C."/>
        </authorList>
    </citation>
    <scope>NUCLEOTIDE SEQUENCE</scope>
    <source>
        <strain evidence="7">IBT 16125</strain>
    </source>
</reference>
<feature type="domain" description="CorA-like transporter" evidence="6">
    <location>
        <begin position="39"/>
        <end position="147"/>
    </location>
</feature>
<dbReference type="GeneID" id="81605327"/>
<feature type="transmembrane region" description="Helical" evidence="5">
    <location>
        <begin position="301"/>
        <end position="322"/>
    </location>
</feature>
<accession>A0AAD6BSD1</accession>
<keyword evidence="4 5" id="KW-0472">Membrane</keyword>
<dbReference type="Pfam" id="PF01544">
    <property type="entry name" value="CorA"/>
    <property type="match status" value="1"/>
</dbReference>
<evidence type="ECO:0000313" key="7">
    <source>
        <dbReference type="EMBL" id="KAJ5432546.1"/>
    </source>
</evidence>
<reference evidence="7" key="2">
    <citation type="journal article" date="2023" name="IMA Fungus">
        <title>Comparative genomic study of the Penicillium genus elucidates a diverse pangenome and 15 lateral gene transfer events.</title>
        <authorList>
            <person name="Petersen C."/>
            <person name="Sorensen T."/>
            <person name="Nielsen M.R."/>
            <person name="Sondergaard T.E."/>
            <person name="Sorensen J.L."/>
            <person name="Fitzpatrick D.A."/>
            <person name="Frisvad J.C."/>
            <person name="Nielsen K.L."/>
        </authorList>
    </citation>
    <scope>NUCLEOTIDE SEQUENCE</scope>
    <source>
        <strain evidence="7">IBT 16125</strain>
    </source>
</reference>
<dbReference type="InterPro" id="IPR045863">
    <property type="entry name" value="CorA_TM1_TM2"/>
</dbReference>
<keyword evidence="2 5" id="KW-0812">Transmembrane</keyword>
<dbReference type="Pfam" id="PF26616">
    <property type="entry name" value="CorA-like"/>
    <property type="match status" value="1"/>
</dbReference>
<sequence>MLDAIVAEHEIDSSFWELPSCFYQRSDDIELVFCVPFTLVRTDSIIEVSYTLRYPEYKENENTWTIRQSGVYHRFDTATSKSIFILFNPTPLSSTHKEVENFLTGSPSLVMEEPFWLHRLLFSIHIPAWRGYIGSLERQFLPITNTAFATFIEEPLRLSYDHLSTLSNLEIRFLQVPAMITSATEVIEELCALFDTLSRPHIESQVLQNHRRKCLVYSRTATHLKDRIQTIARLLADTLLLRDQVVAREQNKNIFQLNKSAVFITTLTLLYLPASFLGTFFGMNFFAMDQTNNRIVGTPMVWIYVVASGVLTAFTFLFYYWLLHRDGFVFRKLVPKVPEWNIQTLRRQLTNRRKGDVELQRFQL</sequence>
<dbReference type="InterPro" id="IPR002523">
    <property type="entry name" value="MgTranspt_CorA/ZnTranspt_ZntB"/>
</dbReference>
<evidence type="ECO:0000256" key="5">
    <source>
        <dbReference type="SAM" id="Phobius"/>
    </source>
</evidence>
<evidence type="ECO:0000256" key="2">
    <source>
        <dbReference type="ARBA" id="ARBA00022692"/>
    </source>
</evidence>
<gene>
    <name evidence="7" type="ORF">N7458_011702</name>
</gene>
<dbReference type="Gene3D" id="1.20.58.340">
    <property type="entry name" value="Magnesium transport protein CorA, transmembrane region"/>
    <property type="match status" value="1"/>
</dbReference>
<name>A0AAD6BSD1_9EURO</name>
<evidence type="ECO:0000259" key="6">
    <source>
        <dbReference type="Pfam" id="PF26616"/>
    </source>
</evidence>
<organism evidence="7 8">
    <name type="scientific">Penicillium daleae</name>
    <dbReference type="NCBI Taxonomy" id="63821"/>
    <lineage>
        <taxon>Eukaryota</taxon>
        <taxon>Fungi</taxon>
        <taxon>Dikarya</taxon>
        <taxon>Ascomycota</taxon>
        <taxon>Pezizomycotina</taxon>
        <taxon>Eurotiomycetes</taxon>
        <taxon>Eurotiomycetidae</taxon>
        <taxon>Eurotiales</taxon>
        <taxon>Aspergillaceae</taxon>
        <taxon>Penicillium</taxon>
    </lineage>
</organism>
<comment type="subcellular location">
    <subcellularLocation>
        <location evidence="1">Membrane</location>
        <topology evidence="1">Multi-pass membrane protein</topology>
    </subcellularLocation>
</comment>
<dbReference type="InterPro" id="IPR058257">
    <property type="entry name" value="CorA-like_dom"/>
</dbReference>
<dbReference type="GO" id="GO:0046873">
    <property type="term" value="F:metal ion transmembrane transporter activity"/>
    <property type="evidence" value="ECO:0007669"/>
    <property type="project" value="InterPro"/>
</dbReference>
<protein>
    <submittedName>
        <fullName evidence="7">Mg2+ transporter proteinCorA-like/Zinc transport protein ZntB</fullName>
    </submittedName>
</protein>
<keyword evidence="3 5" id="KW-1133">Transmembrane helix</keyword>
<evidence type="ECO:0000256" key="4">
    <source>
        <dbReference type="ARBA" id="ARBA00023136"/>
    </source>
</evidence>
<dbReference type="GO" id="GO:0016020">
    <property type="term" value="C:membrane"/>
    <property type="evidence" value="ECO:0007669"/>
    <property type="project" value="UniProtKB-SubCell"/>
</dbReference>
<evidence type="ECO:0000256" key="1">
    <source>
        <dbReference type="ARBA" id="ARBA00004141"/>
    </source>
</evidence>
<feature type="transmembrane region" description="Helical" evidence="5">
    <location>
        <begin position="261"/>
        <end position="281"/>
    </location>
</feature>
<dbReference type="RefSeq" id="XP_056759838.1">
    <property type="nucleotide sequence ID" value="XM_056915084.1"/>
</dbReference>
<dbReference type="SUPFAM" id="SSF144083">
    <property type="entry name" value="Magnesium transport protein CorA, transmembrane region"/>
    <property type="match status" value="1"/>
</dbReference>
<dbReference type="Proteomes" id="UP001213681">
    <property type="component" value="Unassembled WGS sequence"/>
</dbReference>